<sequence length="318" mass="35439">MDPMRPRPARSRLYQHWRGKSRFYCAGRCITGGEGECPIACLGGLSCASLATWICILLPSALFFTVALPRLQRQNVSPLLLPSFLLLFSATVASLLATCCSDPGIIPPRRFVLATGSRTHLAELLGYDLLGPRGQEPCGDPCLDAASMVSEQLRAEGYRWCHTCQIVRPPRASHCKDCDHCVLRYDHHCPFVNNCVGQRNYHFFIIFTTVAIFLAIIVLPAILWTFSGSESEDEDSGTAGTSQGSWYRWAVLLGCVAVVVAALMLVMLWLYHLWLVFQGKTTKEHRRRLDLQSEPTLLGTRGPRLLRPLDFVDEDSLA</sequence>
<dbReference type="InterPro" id="IPR001594">
    <property type="entry name" value="Palmitoyltrfase_DHHC"/>
</dbReference>
<evidence type="ECO:0000256" key="3">
    <source>
        <dbReference type="ARBA" id="ARBA00022692"/>
    </source>
</evidence>
<name>A0ABP0HQF7_9DINO</name>
<evidence type="ECO:0000259" key="11">
    <source>
        <dbReference type="Pfam" id="PF01529"/>
    </source>
</evidence>
<evidence type="ECO:0000256" key="1">
    <source>
        <dbReference type="ARBA" id="ARBA00004127"/>
    </source>
</evidence>
<feature type="transmembrane region" description="Helical" evidence="10">
    <location>
        <begin position="246"/>
        <end position="277"/>
    </location>
</feature>
<keyword evidence="8 10" id="KW-0012">Acyltransferase</keyword>
<comment type="subcellular location">
    <subcellularLocation>
        <location evidence="1">Endomembrane system</location>
        <topology evidence="1">Multi-pass membrane protein</topology>
    </subcellularLocation>
</comment>
<evidence type="ECO:0000256" key="5">
    <source>
        <dbReference type="ARBA" id="ARBA00023136"/>
    </source>
</evidence>
<reference evidence="12 13" key="1">
    <citation type="submission" date="2024-02" db="EMBL/GenBank/DDBJ databases">
        <authorList>
            <person name="Chen Y."/>
            <person name="Shah S."/>
            <person name="Dougan E. K."/>
            <person name="Thang M."/>
            <person name="Chan C."/>
        </authorList>
    </citation>
    <scope>NUCLEOTIDE SEQUENCE [LARGE SCALE GENOMIC DNA]</scope>
</reference>
<keyword evidence="5 10" id="KW-0472">Membrane</keyword>
<evidence type="ECO:0000313" key="13">
    <source>
        <dbReference type="Proteomes" id="UP001642484"/>
    </source>
</evidence>
<keyword evidence="2 10" id="KW-0808">Transferase</keyword>
<evidence type="ECO:0000313" key="12">
    <source>
        <dbReference type="EMBL" id="CAK8991115.1"/>
    </source>
</evidence>
<dbReference type="Proteomes" id="UP001642484">
    <property type="component" value="Unassembled WGS sequence"/>
</dbReference>
<dbReference type="PROSITE" id="PS50216">
    <property type="entry name" value="DHHC"/>
    <property type="match status" value="1"/>
</dbReference>
<dbReference type="InterPro" id="IPR039859">
    <property type="entry name" value="PFA4/ZDH16/20/ERF2-like"/>
</dbReference>
<dbReference type="PANTHER" id="PTHR22883:SF43">
    <property type="entry name" value="PALMITOYLTRANSFERASE APP"/>
    <property type="match status" value="1"/>
</dbReference>
<keyword evidence="13" id="KW-1185">Reference proteome</keyword>
<comment type="domain">
    <text evidence="10">The DHHC domain is required for palmitoyltransferase activity.</text>
</comment>
<feature type="transmembrane region" description="Helical" evidence="10">
    <location>
        <begin position="50"/>
        <end position="68"/>
    </location>
</feature>
<dbReference type="EC" id="2.3.1.225" evidence="10"/>
<gene>
    <name evidence="12" type="ORF">CCMP2556_LOCUS2318</name>
</gene>
<protein>
    <recommendedName>
        <fullName evidence="10">Palmitoyltransferase</fullName>
        <ecNumber evidence="10">2.3.1.225</ecNumber>
    </recommendedName>
</protein>
<accession>A0ABP0HQF7</accession>
<evidence type="ECO:0000256" key="6">
    <source>
        <dbReference type="ARBA" id="ARBA00023139"/>
    </source>
</evidence>
<dbReference type="EMBL" id="CAXAMN010000858">
    <property type="protein sequence ID" value="CAK8991115.1"/>
    <property type="molecule type" value="Genomic_DNA"/>
</dbReference>
<dbReference type="Pfam" id="PF01529">
    <property type="entry name" value="DHHC"/>
    <property type="match status" value="1"/>
</dbReference>
<dbReference type="GO" id="GO:0016746">
    <property type="term" value="F:acyltransferase activity"/>
    <property type="evidence" value="ECO:0007669"/>
    <property type="project" value="UniProtKB-KW"/>
</dbReference>
<comment type="similarity">
    <text evidence="10">Belongs to the DHHC palmitoyltransferase family.</text>
</comment>
<comment type="caution">
    <text evidence="12">The sequence shown here is derived from an EMBL/GenBank/DDBJ whole genome shotgun (WGS) entry which is preliminary data.</text>
</comment>
<comment type="catalytic activity">
    <reaction evidence="9 10">
        <text>L-cysteinyl-[protein] + hexadecanoyl-CoA = S-hexadecanoyl-L-cysteinyl-[protein] + CoA</text>
        <dbReference type="Rhea" id="RHEA:36683"/>
        <dbReference type="Rhea" id="RHEA-COMP:10131"/>
        <dbReference type="Rhea" id="RHEA-COMP:11032"/>
        <dbReference type="ChEBI" id="CHEBI:29950"/>
        <dbReference type="ChEBI" id="CHEBI:57287"/>
        <dbReference type="ChEBI" id="CHEBI:57379"/>
        <dbReference type="ChEBI" id="CHEBI:74151"/>
        <dbReference type="EC" id="2.3.1.225"/>
    </reaction>
</comment>
<keyword evidence="3 10" id="KW-0812">Transmembrane</keyword>
<evidence type="ECO:0000256" key="4">
    <source>
        <dbReference type="ARBA" id="ARBA00022989"/>
    </source>
</evidence>
<organism evidence="12 13">
    <name type="scientific">Durusdinium trenchii</name>
    <dbReference type="NCBI Taxonomy" id="1381693"/>
    <lineage>
        <taxon>Eukaryota</taxon>
        <taxon>Sar</taxon>
        <taxon>Alveolata</taxon>
        <taxon>Dinophyceae</taxon>
        <taxon>Suessiales</taxon>
        <taxon>Symbiodiniaceae</taxon>
        <taxon>Durusdinium</taxon>
    </lineage>
</organism>
<keyword evidence="7" id="KW-0449">Lipoprotein</keyword>
<feature type="transmembrane region" description="Helical" evidence="10">
    <location>
        <begin position="203"/>
        <end position="226"/>
    </location>
</feature>
<evidence type="ECO:0000256" key="9">
    <source>
        <dbReference type="ARBA" id="ARBA00048048"/>
    </source>
</evidence>
<feature type="transmembrane region" description="Helical" evidence="10">
    <location>
        <begin position="80"/>
        <end position="100"/>
    </location>
</feature>
<evidence type="ECO:0000256" key="10">
    <source>
        <dbReference type="RuleBase" id="RU079119"/>
    </source>
</evidence>
<evidence type="ECO:0000256" key="7">
    <source>
        <dbReference type="ARBA" id="ARBA00023288"/>
    </source>
</evidence>
<proteinExistence type="inferred from homology"/>
<feature type="domain" description="Palmitoyltransferase DHHC" evidence="11">
    <location>
        <begin position="157"/>
        <end position="286"/>
    </location>
</feature>
<keyword evidence="4 10" id="KW-1133">Transmembrane helix</keyword>
<evidence type="ECO:0000256" key="8">
    <source>
        <dbReference type="ARBA" id="ARBA00023315"/>
    </source>
</evidence>
<evidence type="ECO:0000256" key="2">
    <source>
        <dbReference type="ARBA" id="ARBA00022679"/>
    </source>
</evidence>
<dbReference type="PANTHER" id="PTHR22883">
    <property type="entry name" value="ZINC FINGER DHHC DOMAIN CONTAINING PROTEIN"/>
    <property type="match status" value="1"/>
</dbReference>
<keyword evidence="6" id="KW-0564">Palmitate</keyword>